<dbReference type="GO" id="GO:0005829">
    <property type="term" value="C:cytosol"/>
    <property type="evidence" value="ECO:0007669"/>
    <property type="project" value="TreeGrafter"/>
</dbReference>
<evidence type="ECO:0000256" key="2">
    <source>
        <dbReference type="ARBA" id="ARBA00022679"/>
    </source>
</evidence>
<dbReference type="RefSeq" id="WP_341469532.1">
    <property type="nucleotide sequence ID" value="NZ_CP128399.1"/>
</dbReference>
<dbReference type="PANTHER" id="PTHR30160">
    <property type="entry name" value="TETRAACYLDISACCHARIDE 4'-KINASE-RELATED"/>
    <property type="match status" value="1"/>
</dbReference>
<name>A0A8T7M3E0_9CHLR</name>
<sequence length="408" mass="45902">MKRLLKGVLRHTMLNTMKIAARPTLLYRSTHPNLTKPPRKLLVIRPDHLGDVLLTTPALHLLRQALPDTEITALVGPWGAPSLVGNPDIDKLVRLPFPGFSRQPATNPLAPYLLALQQSRVLRREGYDAVLNMRYDFWWGALLAYLSDIPARFGFEWDESRAFLNYRLSMRHSELPELFTPFGQPPQHFSALSLSLAQFLLDSYRVKLSSEGFDARLKFYPSPEEKRYVNLILSEMGLERNDKLVVIHPGSGATLKLWTVEGFAGVADAISHKYDVKVVLVGGEKESILVKNILRHCQSQPIRWDSGDSWGKLAALFERSQLVIGLDSGPMHLAVAMGASTLHLFGPTDPQIFGPWGDPQKHRMVRTEIDLPCCPCGVLDPNRICWKGGYCMRTIKVTQVLDEVAHFL</sequence>
<dbReference type="Gene3D" id="3.40.50.2000">
    <property type="entry name" value="Glycogen Phosphorylase B"/>
    <property type="match status" value="2"/>
</dbReference>
<dbReference type="InterPro" id="IPR051199">
    <property type="entry name" value="LPS_LOS_Heptosyltrfase"/>
</dbReference>
<keyword evidence="2" id="KW-0808">Transferase</keyword>
<dbReference type="Pfam" id="PF01075">
    <property type="entry name" value="Glyco_transf_9"/>
    <property type="match status" value="1"/>
</dbReference>
<evidence type="ECO:0000313" key="5">
    <source>
        <dbReference type="Proteomes" id="UP000521676"/>
    </source>
</evidence>
<dbReference type="SUPFAM" id="SSF53756">
    <property type="entry name" value="UDP-Glycosyltransferase/glycogen phosphorylase"/>
    <property type="match status" value="1"/>
</dbReference>
<keyword evidence="6" id="KW-1185">Reference proteome</keyword>
<dbReference type="GO" id="GO:0009244">
    <property type="term" value="P:lipopolysaccharide core region biosynthetic process"/>
    <property type="evidence" value="ECO:0007669"/>
    <property type="project" value="TreeGrafter"/>
</dbReference>
<dbReference type="CDD" id="cd03789">
    <property type="entry name" value="GT9_LPS_heptosyltransferase"/>
    <property type="match status" value="1"/>
</dbReference>
<proteinExistence type="predicted"/>
<dbReference type="EMBL" id="JACATZ010000001">
    <property type="protein sequence ID" value="NWJ45775.1"/>
    <property type="molecule type" value="Genomic_DNA"/>
</dbReference>
<dbReference type="Proteomes" id="UP000521676">
    <property type="component" value="Unassembled WGS sequence"/>
</dbReference>
<evidence type="ECO:0000313" key="6">
    <source>
        <dbReference type="Proteomes" id="UP001431572"/>
    </source>
</evidence>
<protein>
    <submittedName>
        <fullName evidence="3">Glycosyltransferase family 9 protein</fullName>
    </submittedName>
</protein>
<organism evidence="3 5">
    <name type="scientific">Candidatus Chlorohelix allophototropha</name>
    <dbReference type="NCBI Taxonomy" id="3003348"/>
    <lineage>
        <taxon>Bacteria</taxon>
        <taxon>Bacillati</taxon>
        <taxon>Chloroflexota</taxon>
        <taxon>Chloroflexia</taxon>
        <taxon>Candidatus Chloroheliales</taxon>
        <taxon>Candidatus Chloroheliaceae</taxon>
        <taxon>Candidatus Chlorohelix</taxon>
    </lineage>
</organism>
<reference evidence="4" key="2">
    <citation type="journal article" date="2024" name="Nature">
        <title>Anoxygenic phototroph of the Chloroflexota uses a type I reaction centre.</title>
        <authorList>
            <person name="Tsuji J.M."/>
            <person name="Shaw N.A."/>
            <person name="Nagashima S."/>
            <person name="Venkiteswaran J.J."/>
            <person name="Schiff S.L."/>
            <person name="Watanabe T."/>
            <person name="Fukui M."/>
            <person name="Hanada S."/>
            <person name="Tank M."/>
            <person name="Neufeld J.D."/>
        </authorList>
    </citation>
    <scope>NUCLEOTIDE SEQUENCE</scope>
    <source>
        <strain evidence="4">L227-S17</strain>
    </source>
</reference>
<dbReference type="EMBL" id="CP128399">
    <property type="protein sequence ID" value="WJW67642.1"/>
    <property type="molecule type" value="Genomic_DNA"/>
</dbReference>
<evidence type="ECO:0000256" key="1">
    <source>
        <dbReference type="ARBA" id="ARBA00022676"/>
    </source>
</evidence>
<dbReference type="Proteomes" id="UP001431572">
    <property type="component" value="Chromosome 1"/>
</dbReference>
<dbReference type="AlphaFoldDB" id="A0A8T7M3E0"/>
<evidence type="ECO:0000313" key="4">
    <source>
        <dbReference type="EMBL" id="WJW67642.1"/>
    </source>
</evidence>
<keyword evidence="1" id="KW-0328">Glycosyltransferase</keyword>
<gene>
    <name evidence="3" type="ORF">HXX08_07840</name>
    <name evidence="4" type="ORF">OZ401_000913</name>
</gene>
<reference evidence="3 5" key="1">
    <citation type="submission" date="2020-06" db="EMBL/GenBank/DDBJ databases">
        <title>Anoxygenic phototrophic Chloroflexota member uses a Type I reaction center.</title>
        <authorList>
            <person name="Tsuji J.M."/>
            <person name="Shaw N.A."/>
            <person name="Nagashima S."/>
            <person name="Venkiteswaran J."/>
            <person name="Schiff S.L."/>
            <person name="Hanada S."/>
            <person name="Tank M."/>
            <person name="Neufeld J.D."/>
        </authorList>
    </citation>
    <scope>NUCLEOTIDE SEQUENCE [LARGE SCALE GENOMIC DNA]</scope>
    <source>
        <strain evidence="3">L227-S17</strain>
    </source>
</reference>
<accession>A0A8T7M3E0</accession>
<evidence type="ECO:0000313" key="3">
    <source>
        <dbReference type="EMBL" id="NWJ45775.1"/>
    </source>
</evidence>
<dbReference type="PANTHER" id="PTHR30160:SF1">
    <property type="entry name" value="LIPOPOLYSACCHARIDE 1,2-N-ACETYLGLUCOSAMINETRANSFERASE-RELATED"/>
    <property type="match status" value="1"/>
</dbReference>
<dbReference type="GO" id="GO:0008713">
    <property type="term" value="F:ADP-heptose-lipopolysaccharide heptosyltransferase activity"/>
    <property type="evidence" value="ECO:0007669"/>
    <property type="project" value="TreeGrafter"/>
</dbReference>
<dbReference type="InterPro" id="IPR002201">
    <property type="entry name" value="Glyco_trans_9"/>
</dbReference>